<dbReference type="Proteomes" id="UP001500635">
    <property type="component" value="Unassembled WGS sequence"/>
</dbReference>
<name>A0ABP8K380_9ACTN</name>
<dbReference type="PANTHER" id="PTHR35798:SF1">
    <property type="entry name" value="CELL DIVISION PROTEIN SEPF"/>
    <property type="match status" value="1"/>
</dbReference>
<dbReference type="PANTHER" id="PTHR35798">
    <property type="entry name" value="CELL DIVISION PROTEIN SEPF"/>
    <property type="match status" value="1"/>
</dbReference>
<accession>A0ABP8K380</accession>
<dbReference type="InterPro" id="IPR023052">
    <property type="entry name" value="Cell_div_SepF"/>
</dbReference>
<comment type="similarity">
    <text evidence="5">Belongs to the SepF family.</text>
</comment>
<evidence type="ECO:0000256" key="5">
    <source>
        <dbReference type="HAMAP-Rule" id="MF_01197"/>
    </source>
</evidence>
<keyword evidence="3 5" id="KW-0131">Cell cycle</keyword>
<comment type="function">
    <text evidence="4 5">Cell division protein that is part of the divisome complex and is recruited early to the Z-ring. Probably stimulates Z-ring formation, perhaps through the cross-linking of FtsZ protofilaments. Its function overlaps with FtsA.</text>
</comment>
<evidence type="ECO:0000313" key="7">
    <source>
        <dbReference type="EMBL" id="GAA4399501.1"/>
    </source>
</evidence>
<keyword evidence="2 5" id="KW-0717">Septation</keyword>
<dbReference type="InterPro" id="IPR007561">
    <property type="entry name" value="Cell_div_SepF/SepF-rel"/>
</dbReference>
<keyword evidence="8" id="KW-1185">Reference proteome</keyword>
<evidence type="ECO:0000256" key="3">
    <source>
        <dbReference type="ARBA" id="ARBA00023306"/>
    </source>
</evidence>
<comment type="subcellular location">
    <subcellularLocation>
        <location evidence="5">Cytoplasm</location>
    </subcellularLocation>
    <text evidence="5">Localizes to the division site, in a FtsZ-dependent manner.</text>
</comment>
<evidence type="ECO:0000313" key="8">
    <source>
        <dbReference type="Proteomes" id="UP001500635"/>
    </source>
</evidence>
<feature type="compositionally biased region" description="Basic and acidic residues" evidence="6">
    <location>
        <begin position="50"/>
        <end position="73"/>
    </location>
</feature>
<keyword evidence="5" id="KW-0963">Cytoplasm</keyword>
<dbReference type="Pfam" id="PF04472">
    <property type="entry name" value="SepF"/>
    <property type="match status" value="1"/>
</dbReference>
<comment type="subunit">
    <text evidence="5">Homodimer. Interacts with FtsZ.</text>
</comment>
<evidence type="ECO:0000256" key="6">
    <source>
        <dbReference type="SAM" id="MobiDB-lite"/>
    </source>
</evidence>
<keyword evidence="1 5" id="KW-0132">Cell division</keyword>
<feature type="region of interest" description="Disordered" evidence="6">
    <location>
        <begin position="29"/>
        <end position="73"/>
    </location>
</feature>
<dbReference type="GO" id="GO:0051301">
    <property type="term" value="P:cell division"/>
    <property type="evidence" value="ECO:0007669"/>
    <property type="project" value="UniProtKB-KW"/>
</dbReference>
<evidence type="ECO:0000256" key="1">
    <source>
        <dbReference type="ARBA" id="ARBA00022618"/>
    </source>
</evidence>
<dbReference type="InterPro" id="IPR038594">
    <property type="entry name" value="SepF-like_sf"/>
</dbReference>
<proteinExistence type="inferred from homology"/>
<protein>
    <recommendedName>
        <fullName evidence="5">Cell division protein SepF</fullName>
    </recommendedName>
</protein>
<evidence type="ECO:0000256" key="2">
    <source>
        <dbReference type="ARBA" id="ARBA00023210"/>
    </source>
</evidence>
<organism evidence="7 8">
    <name type="scientific">Tsukamurella soli</name>
    <dbReference type="NCBI Taxonomy" id="644556"/>
    <lineage>
        <taxon>Bacteria</taxon>
        <taxon>Bacillati</taxon>
        <taxon>Actinomycetota</taxon>
        <taxon>Actinomycetes</taxon>
        <taxon>Mycobacteriales</taxon>
        <taxon>Tsukamurellaceae</taxon>
        <taxon>Tsukamurella</taxon>
    </lineage>
</organism>
<evidence type="ECO:0000256" key="4">
    <source>
        <dbReference type="ARBA" id="ARBA00044936"/>
    </source>
</evidence>
<sequence length="228" mass="26068">MSTLHKVKQYFGMVPLEEYDDQYLDVKTPEPRAHASRRRTLDDEYDSYEGEYRSGYRADRPYPYEGRRDEAYEDYAREGEYAREPGYGYDERYREPAPVPRPARLEPLRADTHRPALSTRGALAVDPRTEVVAENSALSRIVSLQPESYEDARTIGEKYREGAPVIMDLTGMDNADAKRLVDFAAGLAFALHGSFDRIAKKVFMLSTADIDVTAEERARIVETGFYSQ</sequence>
<dbReference type="HAMAP" id="MF_01197">
    <property type="entry name" value="SepF"/>
    <property type="match status" value="1"/>
</dbReference>
<dbReference type="EMBL" id="BAABFR010000071">
    <property type="protein sequence ID" value="GAA4399501.1"/>
    <property type="molecule type" value="Genomic_DNA"/>
</dbReference>
<comment type="caution">
    <text evidence="7">The sequence shown here is derived from an EMBL/GenBank/DDBJ whole genome shotgun (WGS) entry which is preliminary data.</text>
</comment>
<dbReference type="Gene3D" id="3.30.110.150">
    <property type="entry name" value="SepF-like protein"/>
    <property type="match status" value="1"/>
</dbReference>
<reference evidence="8" key="1">
    <citation type="journal article" date="2019" name="Int. J. Syst. Evol. Microbiol.">
        <title>The Global Catalogue of Microorganisms (GCM) 10K type strain sequencing project: providing services to taxonomists for standard genome sequencing and annotation.</title>
        <authorList>
            <consortium name="The Broad Institute Genomics Platform"/>
            <consortium name="The Broad Institute Genome Sequencing Center for Infectious Disease"/>
            <person name="Wu L."/>
            <person name="Ma J."/>
        </authorList>
    </citation>
    <scope>NUCLEOTIDE SEQUENCE [LARGE SCALE GENOMIC DNA]</scope>
    <source>
        <strain evidence="8">JCM 17688</strain>
    </source>
</reference>
<dbReference type="RefSeq" id="WP_344998734.1">
    <property type="nucleotide sequence ID" value="NZ_BAABFR010000071.1"/>
</dbReference>
<gene>
    <name evidence="5" type="primary">sepF</name>
    <name evidence="7" type="ORF">GCM10023147_36950</name>
</gene>